<dbReference type="PIRSF" id="PIRSF000545">
    <property type="entry name" value="Pantothenate_kin"/>
    <property type="match status" value="1"/>
</dbReference>
<comment type="pathway">
    <text evidence="3 14 15">Cofactor biosynthesis; coenzyme A biosynthesis; CoA from (R)-pantothenate: step 1/5.</text>
</comment>
<evidence type="ECO:0000256" key="2">
    <source>
        <dbReference type="ARBA" id="ARBA00004496"/>
    </source>
</evidence>
<gene>
    <name evidence="14 17" type="primary">coaA</name>
    <name evidence="17" type="ORF">KTT_00840</name>
</gene>
<keyword evidence="11 14" id="KW-0067">ATP-binding</keyword>
<keyword evidence="9 14" id="KW-0547">Nucleotide-binding</keyword>
<dbReference type="InterPro" id="IPR004566">
    <property type="entry name" value="PanK"/>
</dbReference>
<dbReference type="InterPro" id="IPR006083">
    <property type="entry name" value="PRK/URK"/>
</dbReference>
<evidence type="ECO:0000256" key="3">
    <source>
        <dbReference type="ARBA" id="ARBA00005225"/>
    </source>
</evidence>
<proteinExistence type="inferred from homology"/>
<dbReference type="Pfam" id="PF00485">
    <property type="entry name" value="PRK"/>
    <property type="match status" value="1"/>
</dbReference>
<evidence type="ECO:0000259" key="16">
    <source>
        <dbReference type="Pfam" id="PF00485"/>
    </source>
</evidence>
<dbReference type="PANTHER" id="PTHR10285">
    <property type="entry name" value="URIDINE KINASE"/>
    <property type="match status" value="1"/>
</dbReference>
<evidence type="ECO:0000256" key="10">
    <source>
        <dbReference type="ARBA" id="ARBA00022777"/>
    </source>
</evidence>
<evidence type="ECO:0000256" key="7">
    <source>
        <dbReference type="ARBA" id="ARBA00022490"/>
    </source>
</evidence>
<evidence type="ECO:0000256" key="8">
    <source>
        <dbReference type="ARBA" id="ARBA00022679"/>
    </source>
</evidence>
<dbReference type="Gene3D" id="3.40.50.300">
    <property type="entry name" value="P-loop containing nucleotide triphosphate hydrolases"/>
    <property type="match status" value="1"/>
</dbReference>
<dbReference type="GO" id="GO:0004594">
    <property type="term" value="F:pantothenate kinase activity"/>
    <property type="evidence" value="ECO:0007669"/>
    <property type="project" value="UniProtKB-UniRule"/>
</dbReference>
<dbReference type="CDD" id="cd02025">
    <property type="entry name" value="PanK"/>
    <property type="match status" value="1"/>
</dbReference>
<evidence type="ECO:0000256" key="5">
    <source>
        <dbReference type="ARBA" id="ARBA00012102"/>
    </source>
</evidence>
<keyword evidence="18" id="KW-1185">Reference proteome</keyword>
<keyword evidence="12 14" id="KW-0173">Coenzyme A biosynthesis</keyword>
<dbReference type="Proteomes" id="UP000287352">
    <property type="component" value="Unassembled WGS sequence"/>
</dbReference>
<evidence type="ECO:0000256" key="1">
    <source>
        <dbReference type="ARBA" id="ARBA00001206"/>
    </source>
</evidence>
<dbReference type="UniPathway" id="UPA00241">
    <property type="reaction ID" value="UER00352"/>
</dbReference>
<sequence>MKSYRKDELDPGYALRFDLARQTIIMQKDFSIRQSDHHSRYLVFSREEWARLRASTPLTLSEERLLSLRSLNDRISLMEVEQIYLPLSRLLNLYVTAVQNLHTATATFLARSAAQVPYVIGIAGSVAVGKSTTARLLQALLSDWPSRPHVELITTDGFLWPNRVLEERNLMQQKGFPESYDVKRLVRCLAALKAGTPEVQVPMYSHLIYDIIPDQMQTIHQPDILIVEGLNVLQTGDNQSRQHNRPFVSDFFDFTIYVDAEEKIIEHWYLERFLTLRETAFRDPSSYFKRYADLSVDEAMATAHSIWAAINGPNLQENILPTRERAQLILRKGKDHFTEEVKLRKL</sequence>
<name>A0A401ZTL8_9CHLR</name>
<dbReference type="FunFam" id="3.40.50.300:FF:000242">
    <property type="entry name" value="Pantothenate kinase"/>
    <property type="match status" value="1"/>
</dbReference>
<keyword evidence="7 14" id="KW-0963">Cytoplasm</keyword>
<comment type="caution">
    <text evidence="17">The sequence shown here is derived from an EMBL/GenBank/DDBJ whole genome shotgun (WGS) entry which is preliminary data.</text>
</comment>
<comment type="similarity">
    <text evidence="4 14 15">Belongs to the prokaryotic pantothenate kinase family.</text>
</comment>
<dbReference type="NCBIfam" id="TIGR00554">
    <property type="entry name" value="panK_bact"/>
    <property type="match status" value="1"/>
</dbReference>
<evidence type="ECO:0000313" key="17">
    <source>
        <dbReference type="EMBL" id="GCE10225.1"/>
    </source>
</evidence>
<feature type="domain" description="Phosphoribulokinase/uridine kinase" evidence="16">
    <location>
        <begin position="119"/>
        <end position="272"/>
    </location>
</feature>
<comment type="catalytic activity">
    <reaction evidence="1 14 15">
        <text>(R)-pantothenate + ATP = (R)-4'-phosphopantothenate + ADP + H(+)</text>
        <dbReference type="Rhea" id="RHEA:16373"/>
        <dbReference type="ChEBI" id="CHEBI:10986"/>
        <dbReference type="ChEBI" id="CHEBI:15378"/>
        <dbReference type="ChEBI" id="CHEBI:29032"/>
        <dbReference type="ChEBI" id="CHEBI:30616"/>
        <dbReference type="ChEBI" id="CHEBI:456216"/>
        <dbReference type="EC" id="2.7.1.33"/>
    </reaction>
</comment>
<keyword evidence="10 14" id="KW-0418">Kinase</keyword>
<evidence type="ECO:0000256" key="11">
    <source>
        <dbReference type="ARBA" id="ARBA00022840"/>
    </source>
</evidence>
<organism evidence="17 18">
    <name type="scientific">Tengunoibacter tsumagoiensis</name>
    <dbReference type="NCBI Taxonomy" id="2014871"/>
    <lineage>
        <taxon>Bacteria</taxon>
        <taxon>Bacillati</taxon>
        <taxon>Chloroflexota</taxon>
        <taxon>Ktedonobacteria</taxon>
        <taxon>Ktedonobacterales</taxon>
        <taxon>Dictyobacteraceae</taxon>
        <taxon>Tengunoibacter</taxon>
    </lineage>
</organism>
<dbReference type="GO" id="GO:0005524">
    <property type="term" value="F:ATP binding"/>
    <property type="evidence" value="ECO:0007669"/>
    <property type="project" value="UniProtKB-UniRule"/>
</dbReference>
<evidence type="ECO:0000313" key="18">
    <source>
        <dbReference type="Proteomes" id="UP000287352"/>
    </source>
</evidence>
<evidence type="ECO:0000256" key="15">
    <source>
        <dbReference type="RuleBase" id="RU003530"/>
    </source>
</evidence>
<protein>
    <recommendedName>
        <fullName evidence="6 14">Pantothenate kinase</fullName>
        <ecNumber evidence="5 14">2.7.1.33</ecNumber>
    </recommendedName>
    <alternativeName>
        <fullName evidence="13 14">Pantothenic acid kinase</fullName>
    </alternativeName>
</protein>
<dbReference type="SUPFAM" id="SSF52540">
    <property type="entry name" value="P-loop containing nucleoside triphosphate hydrolases"/>
    <property type="match status" value="1"/>
</dbReference>
<keyword evidence="8 14" id="KW-0808">Transferase</keyword>
<dbReference type="EC" id="2.7.1.33" evidence="5 14"/>
<evidence type="ECO:0000256" key="14">
    <source>
        <dbReference type="HAMAP-Rule" id="MF_00215"/>
    </source>
</evidence>
<comment type="subcellular location">
    <subcellularLocation>
        <location evidence="2 14 15">Cytoplasm</location>
    </subcellularLocation>
</comment>
<dbReference type="HAMAP" id="MF_00215">
    <property type="entry name" value="Pantothen_kinase_1"/>
    <property type="match status" value="1"/>
</dbReference>
<evidence type="ECO:0000256" key="9">
    <source>
        <dbReference type="ARBA" id="ARBA00022741"/>
    </source>
</evidence>
<dbReference type="GO" id="GO:0015937">
    <property type="term" value="P:coenzyme A biosynthetic process"/>
    <property type="evidence" value="ECO:0007669"/>
    <property type="project" value="UniProtKB-UniRule"/>
</dbReference>
<accession>A0A401ZTL8</accession>
<dbReference type="AlphaFoldDB" id="A0A401ZTL8"/>
<evidence type="ECO:0000256" key="13">
    <source>
        <dbReference type="ARBA" id="ARBA00032866"/>
    </source>
</evidence>
<feature type="binding site" evidence="14">
    <location>
        <begin position="124"/>
        <end position="131"/>
    </location>
    <ligand>
        <name>ATP</name>
        <dbReference type="ChEBI" id="CHEBI:30616"/>
    </ligand>
</feature>
<evidence type="ECO:0000256" key="12">
    <source>
        <dbReference type="ARBA" id="ARBA00022993"/>
    </source>
</evidence>
<evidence type="ECO:0000256" key="6">
    <source>
        <dbReference type="ARBA" id="ARBA00015080"/>
    </source>
</evidence>
<dbReference type="GO" id="GO:0005737">
    <property type="term" value="C:cytoplasm"/>
    <property type="evidence" value="ECO:0007669"/>
    <property type="project" value="UniProtKB-SubCell"/>
</dbReference>
<reference evidence="18" key="1">
    <citation type="submission" date="2018-12" db="EMBL/GenBank/DDBJ databases">
        <title>Tengunoibacter tsumagoiensis gen. nov., sp. nov., Dictyobacter kobayashii sp. nov., D. alpinus sp. nov., and D. joshuensis sp. nov. and description of Dictyobacteraceae fam. nov. within the order Ktedonobacterales isolated from Tengu-no-mugimeshi.</title>
        <authorList>
            <person name="Wang C.M."/>
            <person name="Zheng Y."/>
            <person name="Sakai Y."/>
            <person name="Toyoda A."/>
            <person name="Minakuchi Y."/>
            <person name="Abe K."/>
            <person name="Yokota A."/>
            <person name="Yabe S."/>
        </authorList>
    </citation>
    <scope>NUCLEOTIDE SEQUENCE [LARGE SCALE GENOMIC DNA]</scope>
    <source>
        <strain evidence="18">Uno3</strain>
    </source>
</reference>
<evidence type="ECO:0000256" key="4">
    <source>
        <dbReference type="ARBA" id="ARBA00006087"/>
    </source>
</evidence>
<dbReference type="InterPro" id="IPR027417">
    <property type="entry name" value="P-loop_NTPase"/>
</dbReference>
<dbReference type="EMBL" id="BIFR01000001">
    <property type="protein sequence ID" value="GCE10225.1"/>
    <property type="molecule type" value="Genomic_DNA"/>
</dbReference>